<evidence type="ECO:0000313" key="2">
    <source>
        <dbReference type="Proteomes" id="UP000290378"/>
    </source>
</evidence>
<gene>
    <name evidence="1" type="ORF">CP963_12315</name>
</gene>
<keyword evidence="2" id="KW-1185">Reference proteome</keyword>
<dbReference type="EMBL" id="NXII01000025">
    <property type="protein sequence ID" value="RXI37593.1"/>
    <property type="molecule type" value="Genomic_DNA"/>
</dbReference>
<sequence length="337" mass="40698">MQELRGKTVLLLAPKFFGYEIEIKKELENLGAKVIYFDERPKNDFFTKVFIRLNLKSFIFKKIEEYYKNILESIKKENIDYLFLVNVETVPLKFIEKTILINPKLKVLTYFWDSVKNRKKSLEYLSYSNKFFSFDLKDAEANMRIEFLPLFYIDDYKNINNIENELIYDISFIGTVHSDRYKIIKQIEKQINNNNGLKTYFYFYSPSKILFFFQKLFKKDFKYIEWSDVSFKSLSKLDVIDVIEKSKCIIDIQHPLQTGLTMRTIEMLGAKKKILTTNSEIKKYDFYNSNNIFLLDRNNVKIDIEFFEKKYKDLNDDIYKKYSINQWLKTIFRDENE</sequence>
<proteinExistence type="predicted"/>
<organism evidence="1 2">
    <name type="scientific">Arcobacter cloacae</name>
    <dbReference type="NCBI Taxonomy" id="1054034"/>
    <lineage>
        <taxon>Bacteria</taxon>
        <taxon>Pseudomonadati</taxon>
        <taxon>Campylobacterota</taxon>
        <taxon>Epsilonproteobacteria</taxon>
        <taxon>Campylobacterales</taxon>
        <taxon>Arcobacteraceae</taxon>
        <taxon>Arcobacter</taxon>
    </lineage>
</organism>
<dbReference type="AlphaFoldDB" id="A0A6M8NJE0"/>
<accession>A0A6M8NJE0</accession>
<name>A0A6M8NJE0_9BACT</name>
<protein>
    <submittedName>
        <fullName evidence="1">Uncharacterized protein</fullName>
    </submittedName>
</protein>
<evidence type="ECO:0000313" key="1">
    <source>
        <dbReference type="EMBL" id="RXI37593.1"/>
    </source>
</evidence>
<dbReference type="Proteomes" id="UP000290378">
    <property type="component" value="Unassembled WGS sequence"/>
</dbReference>
<comment type="caution">
    <text evidence="1">The sequence shown here is derived from an EMBL/GenBank/DDBJ whole genome shotgun (WGS) entry which is preliminary data.</text>
</comment>
<reference evidence="1 2" key="1">
    <citation type="submission" date="2017-09" db="EMBL/GenBank/DDBJ databases">
        <title>Genomics of the genus Arcobacter.</title>
        <authorList>
            <person name="Perez-Cataluna A."/>
            <person name="Figueras M.J."/>
            <person name="Salas-Masso N."/>
        </authorList>
    </citation>
    <scope>NUCLEOTIDE SEQUENCE [LARGE SCALE GENOMIC DNA]</scope>
    <source>
        <strain evidence="1 2">CECT 7834</strain>
    </source>
</reference>
<dbReference type="RefSeq" id="WP_129014468.1">
    <property type="nucleotide sequence ID" value="NZ_CBCSEI010000023.1"/>
</dbReference>